<dbReference type="RefSeq" id="WP_119554376.1">
    <property type="nucleotide sequence ID" value="NZ_QXMN01000017.1"/>
</dbReference>
<keyword evidence="2" id="KW-1185">Reference proteome</keyword>
<dbReference type="EMBL" id="QXMN01000017">
    <property type="protein sequence ID" value="RIX79106.1"/>
    <property type="molecule type" value="Genomic_DNA"/>
</dbReference>
<dbReference type="OrthoDB" id="9983646at2"/>
<protein>
    <submittedName>
        <fullName evidence="1">Uncharacterized protein</fullName>
    </submittedName>
</protein>
<gene>
    <name evidence="1" type="ORF">D3H34_15310</name>
</gene>
<name>A0A9X8D495_9BURK</name>
<sequence length="177" mass="18997">MMTALRLVLANWQLAVIAALLALLGLQTIRVAEGKTALAEEHQARATETSDRNRAALREAERVAGLQLTHAAQQQEIVDVYTRIVQTLEAGRADDAARADRLSRQFAASAARDRQAARSDPVACERVADRSEVLAGAAAEGGQLLIEARRALEGRDAEVALLLGLVENDRALLAPSK</sequence>
<evidence type="ECO:0000313" key="1">
    <source>
        <dbReference type="EMBL" id="RIX79106.1"/>
    </source>
</evidence>
<accession>A0A9X8D495</accession>
<dbReference type="AlphaFoldDB" id="A0A9X8D495"/>
<organism evidence="1 2">
    <name type="scientific">Acidovorax cavernicola</name>
    <dbReference type="NCBI Taxonomy" id="1675792"/>
    <lineage>
        <taxon>Bacteria</taxon>
        <taxon>Pseudomonadati</taxon>
        <taxon>Pseudomonadota</taxon>
        <taxon>Betaproteobacteria</taxon>
        <taxon>Burkholderiales</taxon>
        <taxon>Comamonadaceae</taxon>
        <taxon>Acidovorax</taxon>
    </lineage>
</organism>
<evidence type="ECO:0000313" key="2">
    <source>
        <dbReference type="Proteomes" id="UP000265619"/>
    </source>
</evidence>
<comment type="caution">
    <text evidence="1">The sequence shown here is derived from an EMBL/GenBank/DDBJ whole genome shotgun (WGS) entry which is preliminary data.</text>
</comment>
<dbReference type="Proteomes" id="UP000265619">
    <property type="component" value="Unassembled WGS sequence"/>
</dbReference>
<proteinExistence type="predicted"/>
<reference evidence="1 2" key="1">
    <citation type="submission" date="2018-09" db="EMBL/GenBank/DDBJ databases">
        <title>Acidovorax cavernicola nov. sp. isolated from Gruta de las Maravillas (Aracena, Spain).</title>
        <authorList>
            <person name="Jurado V."/>
            <person name="Gutierrez-Patricio S."/>
            <person name="Gonzalez-Pimentel J.L."/>
            <person name="Miller A.Z."/>
            <person name="Laiz L."/>
            <person name="Saiz-Jimenez C."/>
        </authorList>
    </citation>
    <scope>NUCLEOTIDE SEQUENCE [LARGE SCALE GENOMIC DNA]</scope>
    <source>
        <strain evidence="1 2">1011MAR4D40.2</strain>
    </source>
</reference>